<sequence length="93" mass="10406">MKAFFISSQILYVLCLAPWFLIWGISFMGFDSGFSWFAVALTGGIGLYPIAVIVCSILAWRNRIKRKRAAVIFNLVPMLWIALVVVPVVAINL</sequence>
<keyword evidence="1" id="KW-0812">Transmembrane</keyword>
<gene>
    <name evidence="2" type="ORF">FE782_12485</name>
</gene>
<dbReference type="RefSeq" id="WP_138194410.1">
    <property type="nucleotide sequence ID" value="NZ_VCIW01000006.1"/>
</dbReference>
<keyword evidence="3" id="KW-1185">Reference proteome</keyword>
<evidence type="ECO:0000313" key="3">
    <source>
        <dbReference type="Proteomes" id="UP000309676"/>
    </source>
</evidence>
<keyword evidence="1" id="KW-0472">Membrane</keyword>
<dbReference type="AlphaFoldDB" id="A0A5R9GCW4"/>
<organism evidence="2 3">
    <name type="scientific">Paenibacillus antri</name>
    <dbReference type="NCBI Taxonomy" id="2582848"/>
    <lineage>
        <taxon>Bacteria</taxon>
        <taxon>Bacillati</taxon>
        <taxon>Bacillota</taxon>
        <taxon>Bacilli</taxon>
        <taxon>Bacillales</taxon>
        <taxon>Paenibacillaceae</taxon>
        <taxon>Paenibacillus</taxon>
    </lineage>
</organism>
<dbReference type="Proteomes" id="UP000309676">
    <property type="component" value="Unassembled WGS sequence"/>
</dbReference>
<proteinExistence type="predicted"/>
<protein>
    <submittedName>
        <fullName evidence="2">Uncharacterized protein</fullName>
    </submittedName>
</protein>
<feature type="transmembrane region" description="Helical" evidence="1">
    <location>
        <begin position="12"/>
        <end position="30"/>
    </location>
</feature>
<accession>A0A5R9GCW4</accession>
<feature type="transmembrane region" description="Helical" evidence="1">
    <location>
        <begin position="71"/>
        <end position="91"/>
    </location>
</feature>
<feature type="transmembrane region" description="Helical" evidence="1">
    <location>
        <begin position="36"/>
        <end position="59"/>
    </location>
</feature>
<comment type="caution">
    <text evidence="2">The sequence shown here is derived from an EMBL/GenBank/DDBJ whole genome shotgun (WGS) entry which is preliminary data.</text>
</comment>
<keyword evidence="1" id="KW-1133">Transmembrane helix</keyword>
<dbReference type="EMBL" id="VCIW01000006">
    <property type="protein sequence ID" value="TLS52166.1"/>
    <property type="molecule type" value="Genomic_DNA"/>
</dbReference>
<evidence type="ECO:0000313" key="2">
    <source>
        <dbReference type="EMBL" id="TLS52166.1"/>
    </source>
</evidence>
<dbReference type="OrthoDB" id="2455375at2"/>
<name>A0A5R9GCW4_9BACL</name>
<reference evidence="2 3" key="1">
    <citation type="submission" date="2019-05" db="EMBL/GenBank/DDBJ databases">
        <authorList>
            <person name="Narsing Rao M.P."/>
            <person name="Li W.J."/>
        </authorList>
    </citation>
    <scope>NUCLEOTIDE SEQUENCE [LARGE SCALE GENOMIC DNA]</scope>
    <source>
        <strain evidence="2 3">SYSU_K30003</strain>
    </source>
</reference>
<evidence type="ECO:0000256" key="1">
    <source>
        <dbReference type="SAM" id="Phobius"/>
    </source>
</evidence>